<gene>
    <name evidence="1" type="ORF">UFOVP28_15</name>
</gene>
<reference evidence="1" key="1">
    <citation type="submission" date="2020-04" db="EMBL/GenBank/DDBJ databases">
        <authorList>
            <person name="Chiriac C."/>
            <person name="Salcher M."/>
            <person name="Ghai R."/>
            <person name="Kavagutti S V."/>
        </authorList>
    </citation>
    <scope>NUCLEOTIDE SEQUENCE</scope>
</reference>
<proteinExistence type="predicted"/>
<organism evidence="1">
    <name type="scientific">uncultured Caudovirales phage</name>
    <dbReference type="NCBI Taxonomy" id="2100421"/>
    <lineage>
        <taxon>Viruses</taxon>
        <taxon>Duplodnaviria</taxon>
        <taxon>Heunggongvirae</taxon>
        <taxon>Uroviricota</taxon>
        <taxon>Caudoviricetes</taxon>
        <taxon>Peduoviridae</taxon>
        <taxon>Maltschvirus</taxon>
        <taxon>Maltschvirus maltsch</taxon>
    </lineage>
</organism>
<sequence>MSFTPSPNMTAAVNLTAVALSLAAEKNPLWDKPAKAALILSISALQITDNPVGVRWRWKAKPEAWVYPPELPPEDGGSDIVVEKLYSAEPDWRSRHAAD</sequence>
<protein>
    <submittedName>
        <fullName evidence="1">Uncharacterized protein</fullName>
    </submittedName>
</protein>
<dbReference type="EMBL" id="LR796165">
    <property type="protein sequence ID" value="CAB4122568.1"/>
    <property type="molecule type" value="Genomic_DNA"/>
</dbReference>
<name>A0A6J5KK46_9CAUD</name>
<accession>A0A6J5KK46</accession>
<evidence type="ECO:0000313" key="1">
    <source>
        <dbReference type="EMBL" id="CAB4122568.1"/>
    </source>
</evidence>